<accession>A0A9D4GGP5</accession>
<organism evidence="1 2">
    <name type="scientific">Dreissena polymorpha</name>
    <name type="common">Zebra mussel</name>
    <name type="synonym">Mytilus polymorpha</name>
    <dbReference type="NCBI Taxonomy" id="45954"/>
    <lineage>
        <taxon>Eukaryota</taxon>
        <taxon>Metazoa</taxon>
        <taxon>Spiralia</taxon>
        <taxon>Lophotrochozoa</taxon>
        <taxon>Mollusca</taxon>
        <taxon>Bivalvia</taxon>
        <taxon>Autobranchia</taxon>
        <taxon>Heteroconchia</taxon>
        <taxon>Euheterodonta</taxon>
        <taxon>Imparidentia</taxon>
        <taxon>Neoheterodontei</taxon>
        <taxon>Myida</taxon>
        <taxon>Dreissenoidea</taxon>
        <taxon>Dreissenidae</taxon>
        <taxon>Dreissena</taxon>
    </lineage>
</organism>
<gene>
    <name evidence="1" type="ORF">DPMN_117974</name>
</gene>
<protein>
    <submittedName>
        <fullName evidence="1">Uncharacterized protein</fullName>
    </submittedName>
</protein>
<reference evidence="1" key="2">
    <citation type="submission" date="2020-11" db="EMBL/GenBank/DDBJ databases">
        <authorList>
            <person name="McCartney M.A."/>
            <person name="Auch B."/>
            <person name="Kono T."/>
            <person name="Mallez S."/>
            <person name="Becker A."/>
            <person name="Gohl D.M."/>
            <person name="Silverstein K.A.T."/>
            <person name="Koren S."/>
            <person name="Bechman K.B."/>
            <person name="Herman A."/>
            <person name="Abrahante J.E."/>
            <person name="Garbe J."/>
        </authorList>
    </citation>
    <scope>NUCLEOTIDE SEQUENCE</scope>
    <source>
        <strain evidence="1">Duluth1</strain>
        <tissue evidence="1">Whole animal</tissue>
    </source>
</reference>
<comment type="caution">
    <text evidence="1">The sequence shown here is derived from an EMBL/GenBank/DDBJ whole genome shotgun (WGS) entry which is preliminary data.</text>
</comment>
<dbReference type="EMBL" id="JAIWYP010000005">
    <property type="protein sequence ID" value="KAH3816458.1"/>
    <property type="molecule type" value="Genomic_DNA"/>
</dbReference>
<sequence length="51" mass="5569">MLNPITLSTGGDVCECYNDDANGHWINPDDGCVVCLQGWNMPHCTECAARK</sequence>
<dbReference type="Proteomes" id="UP000828390">
    <property type="component" value="Unassembled WGS sequence"/>
</dbReference>
<name>A0A9D4GGP5_DREPO</name>
<reference evidence="1" key="1">
    <citation type="journal article" date="2019" name="bioRxiv">
        <title>The Genome of the Zebra Mussel, Dreissena polymorpha: A Resource for Invasive Species Research.</title>
        <authorList>
            <person name="McCartney M.A."/>
            <person name="Auch B."/>
            <person name="Kono T."/>
            <person name="Mallez S."/>
            <person name="Zhang Y."/>
            <person name="Obille A."/>
            <person name="Becker A."/>
            <person name="Abrahante J.E."/>
            <person name="Garbe J."/>
            <person name="Badalamenti J.P."/>
            <person name="Herman A."/>
            <person name="Mangelson H."/>
            <person name="Liachko I."/>
            <person name="Sullivan S."/>
            <person name="Sone E.D."/>
            <person name="Koren S."/>
            <person name="Silverstein K.A.T."/>
            <person name="Beckman K.B."/>
            <person name="Gohl D.M."/>
        </authorList>
    </citation>
    <scope>NUCLEOTIDE SEQUENCE</scope>
    <source>
        <strain evidence="1">Duluth1</strain>
        <tissue evidence="1">Whole animal</tissue>
    </source>
</reference>
<evidence type="ECO:0000313" key="1">
    <source>
        <dbReference type="EMBL" id="KAH3816458.1"/>
    </source>
</evidence>
<dbReference type="AlphaFoldDB" id="A0A9D4GGP5"/>
<evidence type="ECO:0000313" key="2">
    <source>
        <dbReference type="Proteomes" id="UP000828390"/>
    </source>
</evidence>
<keyword evidence="2" id="KW-1185">Reference proteome</keyword>
<proteinExistence type="predicted"/>